<dbReference type="Proteomes" id="UP000595437">
    <property type="component" value="Chromosome 18"/>
</dbReference>
<name>A0A7T8GPB7_CALRO</name>
<organism evidence="2 3">
    <name type="scientific">Caligus rogercresseyi</name>
    <name type="common">Sea louse</name>
    <dbReference type="NCBI Taxonomy" id="217165"/>
    <lineage>
        <taxon>Eukaryota</taxon>
        <taxon>Metazoa</taxon>
        <taxon>Ecdysozoa</taxon>
        <taxon>Arthropoda</taxon>
        <taxon>Crustacea</taxon>
        <taxon>Multicrustacea</taxon>
        <taxon>Hexanauplia</taxon>
        <taxon>Copepoda</taxon>
        <taxon>Siphonostomatoida</taxon>
        <taxon>Caligidae</taxon>
        <taxon>Caligus</taxon>
    </lineage>
</organism>
<evidence type="ECO:0000313" key="2">
    <source>
        <dbReference type="EMBL" id="QQP35147.1"/>
    </source>
</evidence>
<keyword evidence="2" id="KW-0808">Transferase</keyword>
<feature type="non-terminal residue" evidence="2">
    <location>
        <position position="1"/>
    </location>
</feature>
<dbReference type="Pfam" id="PF17285">
    <property type="entry name" value="PRMT5_TIM"/>
    <property type="match status" value="1"/>
</dbReference>
<sequence>VWMKVPFYDESTWSWWNSFRGTCNHDRRVYLALELSATNDAEVSPHILNRWLGEPVKALM</sequence>
<evidence type="ECO:0000313" key="3">
    <source>
        <dbReference type="Proteomes" id="UP000595437"/>
    </source>
</evidence>
<dbReference type="GO" id="GO:0008168">
    <property type="term" value="F:methyltransferase activity"/>
    <property type="evidence" value="ECO:0007669"/>
    <property type="project" value="UniProtKB-KW"/>
</dbReference>
<feature type="domain" description="PRMT5 TIM barrel" evidence="1">
    <location>
        <begin position="10"/>
        <end position="59"/>
    </location>
</feature>
<accession>A0A7T8GPB7</accession>
<dbReference type="Gene3D" id="3.20.20.150">
    <property type="entry name" value="Divalent-metal-dependent TIM barrel enzymes"/>
    <property type="match status" value="1"/>
</dbReference>
<keyword evidence="2" id="KW-0489">Methyltransferase</keyword>
<keyword evidence="3" id="KW-1185">Reference proteome</keyword>
<gene>
    <name evidence="2" type="ORF">FKW44_023294</name>
</gene>
<dbReference type="InterPro" id="IPR035247">
    <property type="entry name" value="PRMT5_TIM"/>
</dbReference>
<dbReference type="AlphaFoldDB" id="A0A7T8GPB7"/>
<reference evidence="3" key="1">
    <citation type="submission" date="2021-01" db="EMBL/GenBank/DDBJ databases">
        <title>Caligus Genome Assembly.</title>
        <authorList>
            <person name="Gallardo-Escarate C."/>
        </authorList>
    </citation>
    <scope>NUCLEOTIDE SEQUENCE [LARGE SCALE GENOMIC DNA]</scope>
</reference>
<dbReference type="EMBL" id="CP045907">
    <property type="protein sequence ID" value="QQP35147.1"/>
    <property type="molecule type" value="Genomic_DNA"/>
</dbReference>
<evidence type="ECO:0000259" key="1">
    <source>
        <dbReference type="Pfam" id="PF17285"/>
    </source>
</evidence>
<protein>
    <submittedName>
        <fullName evidence="2">Protein arginine N-methyltransferase</fullName>
    </submittedName>
</protein>
<proteinExistence type="predicted"/>
<dbReference type="GO" id="GO:0032259">
    <property type="term" value="P:methylation"/>
    <property type="evidence" value="ECO:0007669"/>
    <property type="project" value="UniProtKB-KW"/>
</dbReference>
<dbReference type="OrthoDB" id="1368803at2759"/>